<comment type="caution">
    <text evidence="8">The sequence shown here is derived from an EMBL/GenBank/DDBJ whole genome shotgun (WGS) entry which is preliminary data.</text>
</comment>
<keyword evidence="5 6" id="KW-0472">Membrane</keyword>
<evidence type="ECO:0000256" key="6">
    <source>
        <dbReference type="SAM" id="Phobius"/>
    </source>
</evidence>
<feature type="transmembrane region" description="Helical" evidence="6">
    <location>
        <begin position="211"/>
        <end position="230"/>
    </location>
</feature>
<dbReference type="RefSeq" id="WP_030532178.1">
    <property type="nucleotide sequence ID" value="NZ_JOIJ01000007.1"/>
</dbReference>
<dbReference type="GO" id="GO:0005886">
    <property type="term" value="C:plasma membrane"/>
    <property type="evidence" value="ECO:0007669"/>
    <property type="project" value="UniProtKB-SubCell"/>
</dbReference>
<evidence type="ECO:0000256" key="5">
    <source>
        <dbReference type="ARBA" id="ARBA00023136"/>
    </source>
</evidence>
<dbReference type="PANTHER" id="PTHR35007:SF4">
    <property type="entry name" value="CONSERVED TRANSMEMBRANE PROTEIN-RELATED"/>
    <property type="match status" value="1"/>
</dbReference>
<comment type="subcellular location">
    <subcellularLocation>
        <location evidence="1">Cell membrane</location>
        <topology evidence="1">Multi-pass membrane protein</topology>
    </subcellularLocation>
</comment>
<dbReference type="EMBL" id="VLJV01000001">
    <property type="protein sequence ID" value="TWH21192.1"/>
    <property type="molecule type" value="Genomic_DNA"/>
</dbReference>
<evidence type="ECO:0000259" key="7">
    <source>
        <dbReference type="Pfam" id="PF00482"/>
    </source>
</evidence>
<dbReference type="AlphaFoldDB" id="A0A660CCL2"/>
<evidence type="ECO:0000256" key="3">
    <source>
        <dbReference type="ARBA" id="ARBA00022692"/>
    </source>
</evidence>
<dbReference type="Proteomes" id="UP000317303">
    <property type="component" value="Unassembled WGS sequence"/>
</dbReference>
<gene>
    <name evidence="8" type="ORF">JD82_03047</name>
</gene>
<evidence type="ECO:0000313" key="9">
    <source>
        <dbReference type="Proteomes" id="UP000317303"/>
    </source>
</evidence>
<protein>
    <submittedName>
        <fullName evidence="8">Tight adherence protein B</fullName>
    </submittedName>
</protein>
<reference evidence="8 9" key="1">
    <citation type="submission" date="2019-07" db="EMBL/GenBank/DDBJ databases">
        <title>R&amp;d 2014.</title>
        <authorList>
            <person name="Klenk H.-P."/>
        </authorList>
    </citation>
    <scope>NUCLEOTIDE SEQUENCE [LARGE SCALE GENOMIC DNA]</scope>
    <source>
        <strain evidence="8 9">DSM 43194</strain>
    </source>
</reference>
<feature type="transmembrane region" description="Helical" evidence="6">
    <location>
        <begin position="242"/>
        <end position="262"/>
    </location>
</feature>
<dbReference type="PANTHER" id="PTHR35007">
    <property type="entry name" value="INTEGRAL MEMBRANE PROTEIN-RELATED"/>
    <property type="match status" value="1"/>
</dbReference>
<sequence length="272" mass="27901">MVTTSLVLVAAAMTVWPGPRVRDRLGSLRGAEPGRHRVWRRRLRGRGGAVLAAGAVSGVALAWVGPGAAVAVLLLGTAVHVHVRSKQRTNTAVRTMARTAQALRAMAGDLRAGAHPAHAAQAAAQDADADVAAALEAMATTARLGGEPEVGRAQEGETVGTTALNRLRTAWSLARRHGLPLADVVDAVHRDVDARARLAAQLQARMAGPRASALMLAGLPVLGLLLGQAMGAEPLTVLATTAVGQVLFTVGAALVLGGVYWTSAITGRAAPR</sequence>
<keyword evidence="9" id="KW-1185">Reference proteome</keyword>
<keyword evidence="3 6" id="KW-0812">Transmembrane</keyword>
<proteinExistence type="predicted"/>
<name>A0A660CCL2_9PSEU</name>
<evidence type="ECO:0000256" key="2">
    <source>
        <dbReference type="ARBA" id="ARBA00022475"/>
    </source>
</evidence>
<keyword evidence="2" id="KW-1003">Cell membrane</keyword>
<evidence type="ECO:0000313" key="8">
    <source>
        <dbReference type="EMBL" id="TWH21192.1"/>
    </source>
</evidence>
<accession>A0A660CCL2</accession>
<dbReference type="Pfam" id="PF00482">
    <property type="entry name" value="T2SSF"/>
    <property type="match status" value="1"/>
</dbReference>
<keyword evidence="4 6" id="KW-1133">Transmembrane helix</keyword>
<dbReference type="InterPro" id="IPR018076">
    <property type="entry name" value="T2SS_GspF_dom"/>
</dbReference>
<evidence type="ECO:0000256" key="1">
    <source>
        <dbReference type="ARBA" id="ARBA00004651"/>
    </source>
</evidence>
<feature type="transmembrane region" description="Helical" evidence="6">
    <location>
        <begin position="49"/>
        <end position="79"/>
    </location>
</feature>
<organism evidence="8 9">
    <name type="scientific">Prauserella rugosa</name>
    <dbReference type="NCBI Taxonomy" id="43354"/>
    <lineage>
        <taxon>Bacteria</taxon>
        <taxon>Bacillati</taxon>
        <taxon>Actinomycetota</taxon>
        <taxon>Actinomycetes</taxon>
        <taxon>Pseudonocardiales</taxon>
        <taxon>Pseudonocardiaceae</taxon>
        <taxon>Prauserella</taxon>
    </lineage>
</organism>
<evidence type="ECO:0000256" key="4">
    <source>
        <dbReference type="ARBA" id="ARBA00022989"/>
    </source>
</evidence>
<feature type="domain" description="Type II secretion system protein GspF" evidence="7">
    <location>
        <begin position="103"/>
        <end position="225"/>
    </location>
</feature>